<proteinExistence type="predicted"/>
<name>A0A843UYI7_COLES</name>
<accession>A0A843UYI7</accession>
<sequence length="150" mass="14734">MPRMTIKSRSCNAYNLAGNWCPWTSTVTLSRAAAAATAAGAVETVAAATGTAGTTDTAETAKAVAGTVPIAADGVPAAVEGTGTTATTECTALAAAAAGLVPSGNPYGSGLVNHKCNRLPHACSARLPARPTALQTSTDASAIGSIHPRE</sequence>
<evidence type="ECO:0000313" key="1">
    <source>
        <dbReference type="EMBL" id="MQL84639.1"/>
    </source>
</evidence>
<reference evidence="1" key="1">
    <citation type="submission" date="2017-07" db="EMBL/GenBank/DDBJ databases">
        <title>Taro Niue Genome Assembly and Annotation.</title>
        <authorList>
            <person name="Atibalentja N."/>
            <person name="Keating K."/>
            <person name="Fields C.J."/>
        </authorList>
    </citation>
    <scope>NUCLEOTIDE SEQUENCE</scope>
    <source>
        <strain evidence="1">Niue_2</strain>
        <tissue evidence="1">Leaf</tissue>
    </source>
</reference>
<evidence type="ECO:0000313" key="2">
    <source>
        <dbReference type="Proteomes" id="UP000652761"/>
    </source>
</evidence>
<gene>
    <name evidence="1" type="ORF">Taro_017157</name>
</gene>
<protein>
    <submittedName>
        <fullName evidence="1">Uncharacterized protein</fullName>
    </submittedName>
</protein>
<organism evidence="1 2">
    <name type="scientific">Colocasia esculenta</name>
    <name type="common">Wild taro</name>
    <name type="synonym">Arum esculentum</name>
    <dbReference type="NCBI Taxonomy" id="4460"/>
    <lineage>
        <taxon>Eukaryota</taxon>
        <taxon>Viridiplantae</taxon>
        <taxon>Streptophyta</taxon>
        <taxon>Embryophyta</taxon>
        <taxon>Tracheophyta</taxon>
        <taxon>Spermatophyta</taxon>
        <taxon>Magnoliopsida</taxon>
        <taxon>Liliopsida</taxon>
        <taxon>Araceae</taxon>
        <taxon>Aroideae</taxon>
        <taxon>Colocasieae</taxon>
        <taxon>Colocasia</taxon>
    </lineage>
</organism>
<dbReference type="AlphaFoldDB" id="A0A843UYI7"/>
<keyword evidence="2" id="KW-1185">Reference proteome</keyword>
<dbReference type="EMBL" id="NMUH01000776">
    <property type="protein sequence ID" value="MQL84639.1"/>
    <property type="molecule type" value="Genomic_DNA"/>
</dbReference>
<dbReference type="Proteomes" id="UP000652761">
    <property type="component" value="Unassembled WGS sequence"/>
</dbReference>
<comment type="caution">
    <text evidence="1">The sequence shown here is derived from an EMBL/GenBank/DDBJ whole genome shotgun (WGS) entry which is preliminary data.</text>
</comment>